<dbReference type="Ensembl" id="ENSMODT00000080538.1">
    <property type="protein sequence ID" value="ENSMODP00000047546.1"/>
    <property type="gene ID" value="ENSMODG00000042630.1"/>
</dbReference>
<name>A0A5F8GK26_MONDO</name>
<dbReference type="Proteomes" id="UP000002280">
    <property type="component" value="Chromosome 1"/>
</dbReference>
<reference evidence="3 4" key="1">
    <citation type="journal article" date="2007" name="Nature">
        <title>Genome of the marsupial Monodelphis domestica reveals innovation in non-coding sequences.</title>
        <authorList>
            <person name="Mikkelsen T.S."/>
            <person name="Wakefield M.J."/>
            <person name="Aken B."/>
            <person name="Amemiya C.T."/>
            <person name="Chang J.L."/>
            <person name="Duke S."/>
            <person name="Garber M."/>
            <person name="Gentles A.J."/>
            <person name="Goodstadt L."/>
            <person name="Heger A."/>
            <person name="Jurka J."/>
            <person name="Kamal M."/>
            <person name="Mauceli E."/>
            <person name="Searle S.M."/>
            <person name="Sharpe T."/>
            <person name="Baker M.L."/>
            <person name="Batzer M.A."/>
            <person name="Benos P.V."/>
            <person name="Belov K."/>
            <person name="Clamp M."/>
            <person name="Cook A."/>
            <person name="Cuff J."/>
            <person name="Das R."/>
            <person name="Davidow L."/>
            <person name="Deakin J.E."/>
            <person name="Fazzari M.J."/>
            <person name="Glass J.L."/>
            <person name="Grabherr M."/>
            <person name="Greally J.M."/>
            <person name="Gu W."/>
            <person name="Hore T.A."/>
            <person name="Huttley G.A."/>
            <person name="Kleber M."/>
            <person name="Jirtle R.L."/>
            <person name="Koina E."/>
            <person name="Lee J.T."/>
            <person name="Mahony S."/>
            <person name="Marra M.A."/>
            <person name="Miller R.D."/>
            <person name="Nicholls R.D."/>
            <person name="Oda M."/>
            <person name="Papenfuss A.T."/>
            <person name="Parra Z.E."/>
            <person name="Pollock D.D."/>
            <person name="Ray D.A."/>
            <person name="Schein J.E."/>
            <person name="Speed T.P."/>
            <person name="Thompson K."/>
            <person name="VandeBerg J.L."/>
            <person name="Wade C.M."/>
            <person name="Walker J.A."/>
            <person name="Waters P.D."/>
            <person name="Webber C."/>
            <person name="Weidman J.R."/>
            <person name="Xie X."/>
            <person name="Zody M.C."/>
            <person name="Baldwin J."/>
            <person name="Abdouelleil A."/>
            <person name="Abdulkadir J."/>
            <person name="Abebe A."/>
            <person name="Abera B."/>
            <person name="Abreu J."/>
            <person name="Acer S.C."/>
            <person name="Aftuck L."/>
            <person name="Alexander A."/>
            <person name="An P."/>
            <person name="Anderson E."/>
            <person name="Anderson S."/>
            <person name="Arachi H."/>
            <person name="Azer M."/>
            <person name="Bachantsang P."/>
            <person name="Barry A."/>
            <person name="Bayul T."/>
            <person name="Berlin A."/>
            <person name="Bessette D."/>
            <person name="Bloom T."/>
            <person name="Bloom T."/>
            <person name="Boguslavskiy L."/>
            <person name="Bonnet C."/>
            <person name="Boukhgalter B."/>
            <person name="Bourzgui I."/>
            <person name="Brown A."/>
            <person name="Cahill P."/>
            <person name="Channer S."/>
            <person name="Cheshatsang Y."/>
            <person name="Chuda L."/>
            <person name="Citroen M."/>
            <person name="Collymore A."/>
            <person name="Cooke P."/>
            <person name="Costello M."/>
            <person name="D'Aco K."/>
            <person name="Daza R."/>
            <person name="De Haan G."/>
            <person name="DeGray S."/>
            <person name="DeMaso C."/>
            <person name="Dhargay N."/>
            <person name="Dooley K."/>
            <person name="Dooley E."/>
            <person name="Doricent M."/>
            <person name="Dorje P."/>
            <person name="Dorjee K."/>
            <person name="Dupes A."/>
            <person name="Elong R."/>
            <person name="Falk J."/>
            <person name="Farina A."/>
            <person name="Faro S."/>
            <person name="Ferguson D."/>
            <person name="Fisher S."/>
            <person name="Foley C.D."/>
            <person name="Franke A."/>
            <person name="Friedrich D."/>
            <person name="Gadbois L."/>
            <person name="Gearin G."/>
            <person name="Gearin C.R."/>
            <person name="Giannoukos G."/>
            <person name="Goode T."/>
            <person name="Graham J."/>
            <person name="Grandbois E."/>
            <person name="Grewal S."/>
            <person name="Gyaltsen K."/>
            <person name="Hafez N."/>
            <person name="Hagos B."/>
            <person name="Hall J."/>
            <person name="Henson C."/>
            <person name="Hollinger A."/>
            <person name="Honan T."/>
            <person name="Huard M.D."/>
            <person name="Hughes L."/>
            <person name="Hurhula B."/>
            <person name="Husby M.E."/>
            <person name="Kamat A."/>
            <person name="Kanga B."/>
            <person name="Kashin S."/>
            <person name="Khazanovich D."/>
            <person name="Kisner P."/>
            <person name="Lance K."/>
            <person name="Lara M."/>
            <person name="Lee W."/>
            <person name="Lennon N."/>
            <person name="Letendre F."/>
            <person name="LeVine R."/>
            <person name="Lipovsky A."/>
            <person name="Liu X."/>
            <person name="Liu J."/>
            <person name="Liu S."/>
            <person name="Lokyitsang T."/>
            <person name="Lokyitsang Y."/>
            <person name="Lubonja R."/>
            <person name="Lui A."/>
            <person name="MacDonald P."/>
            <person name="Magnisalis V."/>
            <person name="Maru K."/>
            <person name="Matthews C."/>
            <person name="McCusker W."/>
            <person name="McDonough S."/>
            <person name="Mehta T."/>
            <person name="Meldrim J."/>
            <person name="Meneus L."/>
            <person name="Mihai O."/>
            <person name="Mihalev A."/>
            <person name="Mihova T."/>
            <person name="Mittelman R."/>
            <person name="Mlenga V."/>
            <person name="Montmayeur A."/>
            <person name="Mulrain L."/>
            <person name="Navidi A."/>
            <person name="Naylor J."/>
            <person name="Negash T."/>
            <person name="Nguyen T."/>
            <person name="Nguyen N."/>
            <person name="Nicol R."/>
            <person name="Norbu C."/>
            <person name="Norbu N."/>
            <person name="Novod N."/>
            <person name="O'Neill B."/>
            <person name="Osman S."/>
            <person name="Markiewicz E."/>
            <person name="Oyono O.L."/>
            <person name="Patti C."/>
            <person name="Phunkhang P."/>
            <person name="Pierre F."/>
            <person name="Priest M."/>
            <person name="Raghuraman S."/>
            <person name="Rege F."/>
            <person name="Reyes R."/>
            <person name="Rise C."/>
            <person name="Rogov P."/>
            <person name="Ross K."/>
            <person name="Ryan E."/>
            <person name="Settipalli S."/>
            <person name="Shea T."/>
            <person name="Sherpa N."/>
            <person name="Shi L."/>
            <person name="Shih D."/>
            <person name="Sparrow T."/>
            <person name="Spaulding J."/>
            <person name="Stalker J."/>
            <person name="Stange-Thomann N."/>
            <person name="Stavropoulos S."/>
            <person name="Stone C."/>
            <person name="Strader C."/>
            <person name="Tesfaye S."/>
            <person name="Thomson T."/>
            <person name="Thoulutsang Y."/>
            <person name="Thoulutsang D."/>
            <person name="Topham K."/>
            <person name="Topping I."/>
            <person name="Tsamla T."/>
            <person name="Vassiliev H."/>
            <person name="Vo A."/>
            <person name="Wangchuk T."/>
            <person name="Wangdi T."/>
            <person name="Weiand M."/>
            <person name="Wilkinson J."/>
            <person name="Wilson A."/>
            <person name="Yadav S."/>
            <person name="Young G."/>
            <person name="Yu Q."/>
            <person name="Zembek L."/>
            <person name="Zhong D."/>
            <person name="Zimmer A."/>
            <person name="Zwirko Z."/>
            <person name="Jaffe D.B."/>
            <person name="Alvarez P."/>
            <person name="Brockman W."/>
            <person name="Butler J."/>
            <person name="Chin C."/>
            <person name="Gnerre S."/>
            <person name="MacCallum I."/>
            <person name="Graves J.A."/>
            <person name="Ponting C.P."/>
            <person name="Breen M."/>
            <person name="Samollow P.B."/>
            <person name="Lander E.S."/>
            <person name="Lindblad-Toh K."/>
        </authorList>
    </citation>
    <scope>NUCLEOTIDE SEQUENCE [LARGE SCALE GENOMIC DNA]</scope>
</reference>
<reference evidence="3" key="3">
    <citation type="submission" date="2025-09" db="UniProtKB">
        <authorList>
            <consortium name="Ensembl"/>
        </authorList>
    </citation>
    <scope>IDENTIFICATION</scope>
</reference>
<dbReference type="AlphaFoldDB" id="A0A5F8GK26"/>
<protein>
    <recommendedName>
        <fullName evidence="2">Immunoglobulin C1-set domain-containing protein</fullName>
    </recommendedName>
</protein>
<evidence type="ECO:0000313" key="3">
    <source>
        <dbReference type="Ensembl" id="ENSMODP00000047546.1"/>
    </source>
</evidence>
<dbReference type="OMA" id="HPPQITF"/>
<sequence length="92" mass="10611">MLHIFLFALLGHLCFLPYVDAITSPPRVQVHSRYPPDSGKSNFLGEADNFLNSYVSGFHPPQITFEILKDWKKIENVEQSNLSFKPKGFKWD</sequence>
<organism evidence="3 4">
    <name type="scientific">Monodelphis domestica</name>
    <name type="common">Gray short-tailed opossum</name>
    <dbReference type="NCBI Taxonomy" id="13616"/>
    <lineage>
        <taxon>Eukaryota</taxon>
        <taxon>Metazoa</taxon>
        <taxon>Chordata</taxon>
        <taxon>Craniata</taxon>
        <taxon>Vertebrata</taxon>
        <taxon>Euteleostomi</taxon>
        <taxon>Mammalia</taxon>
        <taxon>Metatheria</taxon>
        <taxon>Didelphimorphia</taxon>
        <taxon>Didelphidae</taxon>
        <taxon>Monodelphis</taxon>
    </lineage>
</organism>
<proteinExistence type="predicted"/>
<evidence type="ECO:0000259" key="2">
    <source>
        <dbReference type="Pfam" id="PF07654"/>
    </source>
</evidence>
<dbReference type="GeneTree" id="ENSGT00980000202685"/>
<feature type="domain" description="Immunoglobulin C1-set" evidence="2">
    <location>
        <begin position="46"/>
        <end position="85"/>
    </location>
</feature>
<keyword evidence="4" id="KW-1185">Reference proteome</keyword>
<keyword evidence="1" id="KW-0732">Signal</keyword>
<dbReference type="InParanoid" id="A0A5F8GK26"/>
<evidence type="ECO:0000256" key="1">
    <source>
        <dbReference type="SAM" id="SignalP"/>
    </source>
</evidence>
<reference evidence="3" key="2">
    <citation type="submission" date="2025-08" db="UniProtKB">
        <authorList>
            <consortium name="Ensembl"/>
        </authorList>
    </citation>
    <scope>IDENTIFICATION</scope>
</reference>
<accession>A0A5F8GK26</accession>
<feature type="chain" id="PRO_5023823284" description="Immunoglobulin C1-set domain-containing protein" evidence="1">
    <location>
        <begin position="22"/>
        <end position="92"/>
    </location>
</feature>
<dbReference type="Bgee" id="ENSMODG00000042630">
    <property type="expression patterns" value="Expressed in blood and 3 other cell types or tissues"/>
</dbReference>
<dbReference type="Pfam" id="PF07654">
    <property type="entry name" value="C1-set"/>
    <property type="match status" value="1"/>
</dbReference>
<dbReference type="STRING" id="13616.ENSMODP00000047546"/>
<dbReference type="InterPro" id="IPR003597">
    <property type="entry name" value="Ig_C1-set"/>
</dbReference>
<feature type="signal peptide" evidence="1">
    <location>
        <begin position="1"/>
        <end position="21"/>
    </location>
</feature>
<evidence type="ECO:0000313" key="4">
    <source>
        <dbReference type="Proteomes" id="UP000002280"/>
    </source>
</evidence>